<dbReference type="CDD" id="cd00067">
    <property type="entry name" value="GAL4"/>
    <property type="match status" value="1"/>
</dbReference>
<dbReference type="InterPro" id="IPR050613">
    <property type="entry name" value="Sec_Metabolite_Reg"/>
</dbReference>
<accession>A0A4S4M7K7</accession>
<evidence type="ECO:0000259" key="4">
    <source>
        <dbReference type="PROSITE" id="PS50048"/>
    </source>
</evidence>
<organism evidence="5 6">
    <name type="scientific">Bondarzewia mesenterica</name>
    <dbReference type="NCBI Taxonomy" id="1095465"/>
    <lineage>
        <taxon>Eukaryota</taxon>
        <taxon>Fungi</taxon>
        <taxon>Dikarya</taxon>
        <taxon>Basidiomycota</taxon>
        <taxon>Agaricomycotina</taxon>
        <taxon>Agaricomycetes</taxon>
        <taxon>Russulales</taxon>
        <taxon>Bondarzewiaceae</taxon>
        <taxon>Bondarzewia</taxon>
    </lineage>
</organism>
<feature type="region of interest" description="Disordered" evidence="3">
    <location>
        <begin position="475"/>
        <end position="512"/>
    </location>
</feature>
<feature type="compositionally biased region" description="Polar residues" evidence="3">
    <location>
        <begin position="447"/>
        <end position="463"/>
    </location>
</feature>
<dbReference type="InterPro" id="IPR036864">
    <property type="entry name" value="Zn2-C6_fun-type_DNA-bd_sf"/>
</dbReference>
<feature type="domain" description="Zn(2)-C6 fungal-type" evidence="4">
    <location>
        <begin position="107"/>
        <end position="137"/>
    </location>
</feature>
<dbReference type="Gene3D" id="4.10.240.10">
    <property type="entry name" value="Zn(2)-C6 fungal-type DNA-binding domain"/>
    <property type="match status" value="1"/>
</dbReference>
<feature type="compositionally biased region" description="Basic and acidic residues" evidence="3">
    <location>
        <begin position="73"/>
        <end position="86"/>
    </location>
</feature>
<dbReference type="SUPFAM" id="SSF57701">
    <property type="entry name" value="Zn2/Cys6 DNA-binding domain"/>
    <property type="match status" value="1"/>
</dbReference>
<evidence type="ECO:0000256" key="1">
    <source>
        <dbReference type="ARBA" id="ARBA00004123"/>
    </source>
</evidence>
<dbReference type="Pfam" id="PF00172">
    <property type="entry name" value="Zn_clus"/>
    <property type="match status" value="1"/>
</dbReference>
<keyword evidence="2" id="KW-0539">Nucleus</keyword>
<dbReference type="Proteomes" id="UP000310158">
    <property type="component" value="Unassembled WGS sequence"/>
</dbReference>
<feature type="compositionally biased region" description="Low complexity" evidence="3">
    <location>
        <begin position="494"/>
        <end position="504"/>
    </location>
</feature>
<dbReference type="PROSITE" id="PS50048">
    <property type="entry name" value="ZN2_CY6_FUNGAL_2"/>
    <property type="match status" value="1"/>
</dbReference>
<dbReference type="AlphaFoldDB" id="A0A4S4M7K7"/>
<dbReference type="GO" id="GO:0000981">
    <property type="term" value="F:DNA-binding transcription factor activity, RNA polymerase II-specific"/>
    <property type="evidence" value="ECO:0007669"/>
    <property type="project" value="InterPro"/>
</dbReference>
<comment type="caution">
    <text evidence="5">The sequence shown here is derived from an EMBL/GenBank/DDBJ whole genome shotgun (WGS) entry which is preliminary data.</text>
</comment>
<dbReference type="PROSITE" id="PS00463">
    <property type="entry name" value="ZN2_CY6_FUNGAL_1"/>
    <property type="match status" value="1"/>
</dbReference>
<feature type="region of interest" description="Disordered" evidence="3">
    <location>
        <begin position="205"/>
        <end position="293"/>
    </location>
</feature>
<dbReference type="GO" id="GO:0008270">
    <property type="term" value="F:zinc ion binding"/>
    <property type="evidence" value="ECO:0007669"/>
    <property type="project" value="InterPro"/>
</dbReference>
<proteinExistence type="predicted"/>
<dbReference type="PANTHER" id="PTHR31001">
    <property type="entry name" value="UNCHARACTERIZED TRANSCRIPTIONAL REGULATORY PROTEIN"/>
    <property type="match status" value="1"/>
</dbReference>
<dbReference type="GO" id="GO:0005634">
    <property type="term" value="C:nucleus"/>
    <property type="evidence" value="ECO:0007669"/>
    <property type="project" value="UniProtKB-SubCell"/>
</dbReference>
<feature type="compositionally biased region" description="Low complexity" evidence="3">
    <location>
        <begin position="277"/>
        <end position="293"/>
    </location>
</feature>
<sequence>MGEFPLHLPKQQSSLSHANVHDFTALAAAHRSTPQSLLGANSPHLNTTWPLSPLLPSSDSAQSPISPFVMPTDHPKRPSKKREATKETSATPDEDHRKRRRNRTTQSCLQCHHSKRMCDRKRPCGRCTQLGLVRCLTIPVPRAVVNQRVLLNQTGLCVYEVDDPSQANDSADDTARLQKRVAELESVIREVRICRHVHRKFPVQLVPADGRSHSGRTRSPPQSAGKAAAAVSTGREATPLRSIYPASPTASSASRLPFYHPPSPMSPSRFEPELTLPPSSASSDAYSPSSSGAPLTPSLGHIIPSVASPLPALSDDTSIASLFSYFQDLHGFEDPSFAKLLDDTVRDFTNGQVGPAGPIEHYHDGDTSHCGCLTESAVYSVVLELSLRLRKAAETLNRHPVHARGSACALQQRITELDAFANLTLGSVDTPNEFDRLSMGSGPKRPTMTNRTYRTQAPPSNGAFTDPVAWTPMSGMSPNPSTISPQSLLHRAAPRSSAPLSAPPRSHEDPFMSWVPQKRHDWSMRSVLPPGL</sequence>
<gene>
    <name evidence="5" type="ORF">EW146_g942</name>
</gene>
<dbReference type="OrthoDB" id="2269373at2759"/>
<dbReference type="InterPro" id="IPR001138">
    <property type="entry name" value="Zn2Cys6_DnaBD"/>
</dbReference>
<keyword evidence="6" id="KW-1185">Reference proteome</keyword>
<name>A0A4S4M7K7_9AGAM</name>
<evidence type="ECO:0000313" key="6">
    <source>
        <dbReference type="Proteomes" id="UP000310158"/>
    </source>
</evidence>
<comment type="subcellular location">
    <subcellularLocation>
        <location evidence="1">Nucleus</location>
    </subcellularLocation>
</comment>
<evidence type="ECO:0000313" key="5">
    <source>
        <dbReference type="EMBL" id="THH20401.1"/>
    </source>
</evidence>
<evidence type="ECO:0000256" key="2">
    <source>
        <dbReference type="ARBA" id="ARBA00023242"/>
    </source>
</evidence>
<dbReference type="SMART" id="SM00066">
    <property type="entry name" value="GAL4"/>
    <property type="match status" value="1"/>
</dbReference>
<feature type="region of interest" description="Disordered" evidence="3">
    <location>
        <begin position="49"/>
        <end position="104"/>
    </location>
</feature>
<dbReference type="EMBL" id="SGPL01000022">
    <property type="protein sequence ID" value="THH20401.1"/>
    <property type="molecule type" value="Genomic_DNA"/>
</dbReference>
<reference evidence="5 6" key="1">
    <citation type="submission" date="2019-02" db="EMBL/GenBank/DDBJ databases">
        <title>Genome sequencing of the rare red list fungi Bondarzewia mesenterica.</title>
        <authorList>
            <person name="Buettner E."/>
            <person name="Kellner H."/>
        </authorList>
    </citation>
    <scope>NUCLEOTIDE SEQUENCE [LARGE SCALE GENOMIC DNA]</scope>
    <source>
        <strain evidence="5 6">DSM 108281</strain>
    </source>
</reference>
<feature type="region of interest" description="Disordered" evidence="3">
    <location>
        <begin position="431"/>
        <end position="463"/>
    </location>
</feature>
<dbReference type="PANTHER" id="PTHR31001:SF81">
    <property type="entry name" value="ZN(II)2CYS6 TRANSCRIPTION FACTOR"/>
    <property type="match status" value="1"/>
</dbReference>
<protein>
    <recommendedName>
        <fullName evidence="4">Zn(2)-C6 fungal-type domain-containing protein</fullName>
    </recommendedName>
</protein>
<feature type="compositionally biased region" description="Polar residues" evidence="3">
    <location>
        <begin position="475"/>
        <end position="487"/>
    </location>
</feature>
<evidence type="ECO:0000256" key="3">
    <source>
        <dbReference type="SAM" id="MobiDB-lite"/>
    </source>
</evidence>